<comment type="caution">
    <text evidence="1">The sequence shown here is derived from an EMBL/GenBank/DDBJ whole genome shotgun (WGS) entry which is preliminary data.</text>
</comment>
<reference evidence="1" key="1">
    <citation type="journal article" date="2014" name="Front. Microbiol.">
        <title>High frequency of phylogenetically diverse reductive dehalogenase-homologous genes in deep subseafloor sedimentary metagenomes.</title>
        <authorList>
            <person name="Kawai M."/>
            <person name="Futagami T."/>
            <person name="Toyoda A."/>
            <person name="Takaki Y."/>
            <person name="Nishi S."/>
            <person name="Hori S."/>
            <person name="Arai W."/>
            <person name="Tsubouchi T."/>
            <person name="Morono Y."/>
            <person name="Uchiyama I."/>
            <person name="Ito T."/>
            <person name="Fujiyama A."/>
            <person name="Inagaki F."/>
            <person name="Takami H."/>
        </authorList>
    </citation>
    <scope>NUCLEOTIDE SEQUENCE</scope>
    <source>
        <strain evidence="1">Expedition CK06-06</strain>
    </source>
</reference>
<accession>X1M4L7</accession>
<organism evidence="1">
    <name type="scientific">marine sediment metagenome</name>
    <dbReference type="NCBI Taxonomy" id="412755"/>
    <lineage>
        <taxon>unclassified sequences</taxon>
        <taxon>metagenomes</taxon>
        <taxon>ecological metagenomes</taxon>
    </lineage>
</organism>
<sequence length="62" mass="6918">VETGKKCPNCGAEGKYHGEHEAVVKNYKYSWGKVADVGCRCWNCGYEWGFELPESRSGKANC</sequence>
<evidence type="ECO:0000313" key="1">
    <source>
        <dbReference type="EMBL" id="GAI13001.1"/>
    </source>
</evidence>
<protein>
    <submittedName>
        <fullName evidence="1">Uncharacterized protein</fullName>
    </submittedName>
</protein>
<name>X1M4L7_9ZZZZ</name>
<dbReference type="AlphaFoldDB" id="X1M4L7"/>
<dbReference type="EMBL" id="BARV01006446">
    <property type="protein sequence ID" value="GAI13001.1"/>
    <property type="molecule type" value="Genomic_DNA"/>
</dbReference>
<gene>
    <name evidence="1" type="ORF">S06H3_13206</name>
</gene>
<proteinExistence type="predicted"/>
<feature type="non-terminal residue" evidence="1">
    <location>
        <position position="1"/>
    </location>
</feature>